<gene>
    <name evidence="1" type="ORF">HfxHF1_150</name>
</gene>
<evidence type="ECO:0000313" key="1">
    <source>
        <dbReference type="EMBL" id="QHD55944.1"/>
    </source>
</evidence>
<protein>
    <submittedName>
        <fullName evidence="1">Uncharacterized protein</fullName>
    </submittedName>
</protein>
<dbReference type="GeneID" id="43578444"/>
<accession>A0A6B9PNB1</accession>
<name>A0A6B9PNB1_9CAUD</name>
<dbReference type="RefSeq" id="YP_009725279.1">
    <property type="nucleotide sequence ID" value="NC_004927.2"/>
</dbReference>
<dbReference type="Proteomes" id="UP000001309">
    <property type="component" value="Segment"/>
</dbReference>
<reference evidence="1 2" key="1">
    <citation type="journal article" date="2004" name="J. Bacteriol.">
        <title>Haloviruses HF1 and HF2: evidence for a recent and large recombination event.</title>
        <authorList>
            <person name="Tang S.L."/>
            <person name="Nuttall S."/>
            <person name="Dyall-Smith M."/>
        </authorList>
    </citation>
    <scope>NUCLEOTIDE SEQUENCE [LARGE SCALE GENOMIC DNA]</scope>
</reference>
<proteinExistence type="predicted"/>
<keyword evidence="2" id="KW-1185">Reference proteome</keyword>
<sequence length="88" mass="10322">MDNGLHGRYLEQLEAWNLARQFSAELVTAFYDKTRSLRGVVKEWMDVREAVFPRLDAIKQMVSNVLFLNGRDSIDQLARQVMGFEGWW</sequence>
<dbReference type="KEGG" id="vg:43578444"/>
<dbReference type="EMBL" id="AY190604">
    <property type="protein sequence ID" value="QHD55944.1"/>
    <property type="molecule type" value="Genomic_DNA"/>
</dbReference>
<organism evidence="1 2">
    <name type="scientific">Halophage HF1</name>
    <dbReference type="NCBI Taxonomy" id="2847106"/>
    <lineage>
        <taxon>Viruses</taxon>
        <taxon>Duplodnaviria</taxon>
        <taxon>Heunggongvirae</taxon>
        <taxon>Uroviricota</taxon>
        <taxon>Caudoviricetes</taxon>
        <taxon>Thumleimavirales</taxon>
        <taxon>Hafunaviridae</taxon>
        <taxon>Haloferacalesvirus</taxon>
        <taxon>Haloferacalesvirus moolapense</taxon>
        <taxon>Haloferacalesvirus HF1</taxon>
    </lineage>
</organism>
<evidence type="ECO:0000313" key="2">
    <source>
        <dbReference type="Proteomes" id="UP000001309"/>
    </source>
</evidence>